<keyword evidence="2" id="KW-1185">Reference proteome</keyword>
<dbReference type="Proteomes" id="UP001054857">
    <property type="component" value="Unassembled WGS sequence"/>
</dbReference>
<evidence type="ECO:0000313" key="2">
    <source>
        <dbReference type="Proteomes" id="UP001054857"/>
    </source>
</evidence>
<dbReference type="AlphaFoldDB" id="A0AAD3DSY5"/>
<gene>
    <name evidence="1" type="ORF">Agub_g8164</name>
</gene>
<sequence>MCAAMLSRNEEALMSIMKVIKNVDRIARNEGFSGEGIEGLYGTIGFNGQMVLTFNLMRHGDLPSNMLRRKPGHGPVVVDFGAGIGRPLLLWTMLNIVERAVGFELDAFKVTGAATYTEWMLHEAVHERGLPVRREAPRVLQRDLLQLSPAEVAAHRPTLGYSFCAGVSPKPKRRIGDIFRAVESMRVLVVVDYGKRNAVRALFGDPEEEQQGEQQGPGERVVLHRTLRGLKPVGNNGTYTAYIFRKEEGEPRR</sequence>
<evidence type="ECO:0000313" key="1">
    <source>
        <dbReference type="EMBL" id="GFR46569.1"/>
    </source>
</evidence>
<organism evidence="1 2">
    <name type="scientific">Astrephomene gubernaculifera</name>
    <dbReference type="NCBI Taxonomy" id="47775"/>
    <lineage>
        <taxon>Eukaryota</taxon>
        <taxon>Viridiplantae</taxon>
        <taxon>Chlorophyta</taxon>
        <taxon>core chlorophytes</taxon>
        <taxon>Chlorophyceae</taxon>
        <taxon>CS clade</taxon>
        <taxon>Chlamydomonadales</taxon>
        <taxon>Astrephomenaceae</taxon>
        <taxon>Astrephomene</taxon>
    </lineage>
</organism>
<accession>A0AAD3DSY5</accession>
<proteinExistence type="predicted"/>
<evidence type="ECO:0008006" key="3">
    <source>
        <dbReference type="Google" id="ProtNLM"/>
    </source>
</evidence>
<comment type="caution">
    <text evidence="1">The sequence shown here is derived from an EMBL/GenBank/DDBJ whole genome shotgun (WGS) entry which is preliminary data.</text>
</comment>
<protein>
    <recommendedName>
        <fullName evidence="3">DOT1 domain-containing protein</fullName>
    </recommendedName>
</protein>
<reference evidence="1 2" key="1">
    <citation type="journal article" date="2021" name="Sci. Rep.">
        <title>Genome sequencing of the multicellular alga Astrephomene provides insights into convergent evolution of germ-soma differentiation.</title>
        <authorList>
            <person name="Yamashita S."/>
            <person name="Yamamoto K."/>
            <person name="Matsuzaki R."/>
            <person name="Suzuki S."/>
            <person name="Yamaguchi H."/>
            <person name="Hirooka S."/>
            <person name="Minakuchi Y."/>
            <person name="Miyagishima S."/>
            <person name="Kawachi M."/>
            <person name="Toyoda A."/>
            <person name="Nozaki H."/>
        </authorList>
    </citation>
    <scope>NUCLEOTIDE SEQUENCE [LARGE SCALE GENOMIC DNA]</scope>
    <source>
        <strain evidence="1 2">NIES-4017</strain>
    </source>
</reference>
<dbReference type="EMBL" id="BMAR01000014">
    <property type="protein sequence ID" value="GFR46569.1"/>
    <property type="molecule type" value="Genomic_DNA"/>
</dbReference>
<name>A0AAD3DSY5_9CHLO</name>